<name>A0A7X0HW01_9BACI</name>
<reference evidence="4 5" key="1">
    <citation type="submission" date="2020-08" db="EMBL/GenBank/DDBJ databases">
        <title>Genomic Encyclopedia of Type Strains, Phase IV (KMG-IV): sequencing the most valuable type-strain genomes for metagenomic binning, comparative biology and taxonomic classification.</title>
        <authorList>
            <person name="Goeker M."/>
        </authorList>
    </citation>
    <scope>NUCLEOTIDE SEQUENCE [LARGE SCALE GENOMIC DNA]</scope>
    <source>
        <strain evidence="4 5">DSM 5391</strain>
    </source>
</reference>
<dbReference type="InterPro" id="IPR001753">
    <property type="entry name" value="Enoyl-CoA_hydra/iso"/>
</dbReference>
<dbReference type="Gene3D" id="3.90.226.10">
    <property type="entry name" value="2-enoyl-CoA Hydratase, Chain A, domain 1"/>
    <property type="match status" value="1"/>
</dbReference>
<dbReference type="Proteomes" id="UP000531594">
    <property type="component" value="Unassembled WGS sequence"/>
</dbReference>
<keyword evidence="5" id="KW-1185">Reference proteome</keyword>
<evidence type="ECO:0000256" key="1">
    <source>
        <dbReference type="ARBA" id="ARBA00005254"/>
    </source>
</evidence>
<accession>A0A7X0HW01</accession>
<dbReference type="InterPro" id="IPR018376">
    <property type="entry name" value="Enoyl-CoA_hyd/isom_CS"/>
</dbReference>
<evidence type="ECO:0000256" key="2">
    <source>
        <dbReference type="ARBA" id="ARBA00023239"/>
    </source>
</evidence>
<organism evidence="4 5">
    <name type="scientific">Bacillus benzoevorans</name>
    <dbReference type="NCBI Taxonomy" id="1456"/>
    <lineage>
        <taxon>Bacteria</taxon>
        <taxon>Bacillati</taxon>
        <taxon>Bacillota</taxon>
        <taxon>Bacilli</taxon>
        <taxon>Bacillales</taxon>
        <taxon>Bacillaceae</taxon>
        <taxon>Bacillus</taxon>
    </lineage>
</organism>
<dbReference type="AlphaFoldDB" id="A0A7X0HW01"/>
<dbReference type="FunFam" id="1.10.12.10:FF:000001">
    <property type="entry name" value="Probable enoyl-CoA hydratase, mitochondrial"/>
    <property type="match status" value="1"/>
</dbReference>
<evidence type="ECO:0000313" key="4">
    <source>
        <dbReference type="EMBL" id="MBB6446601.1"/>
    </source>
</evidence>
<dbReference type="PROSITE" id="PS00166">
    <property type="entry name" value="ENOYL_COA_HYDRATASE"/>
    <property type="match status" value="1"/>
</dbReference>
<evidence type="ECO:0000256" key="3">
    <source>
        <dbReference type="RuleBase" id="RU003707"/>
    </source>
</evidence>
<dbReference type="PANTHER" id="PTHR11941">
    <property type="entry name" value="ENOYL-COA HYDRATASE-RELATED"/>
    <property type="match status" value="1"/>
</dbReference>
<dbReference type="GO" id="GO:0006635">
    <property type="term" value="P:fatty acid beta-oxidation"/>
    <property type="evidence" value="ECO:0007669"/>
    <property type="project" value="TreeGrafter"/>
</dbReference>
<dbReference type="InterPro" id="IPR014748">
    <property type="entry name" value="Enoyl-CoA_hydra_C"/>
</dbReference>
<keyword evidence="2" id="KW-0456">Lyase</keyword>
<sequence>MNRLVQLEIEQGIAVVTIDNPPMNVLSSHLTRELKEVVSQIYDDPNVIVVILTGAAERAFMAGADIKEFPQWIHLEKEELRKVTTANHEVFTMLENLPKPTIAAINGFALGGGCELALACDIRIAEVQAQLGLPEVKLGLFPGAGGTQRLPRLVGEAKAKELMFTGEPVTAEEALTIGLVNQVVAKGKGLARAKEMAGKMTNLSLQSLSRIKQAVNDGIEMDLQSGLELEINLFLDIFKTEDVREGVQAFIEKRSAKFTHK</sequence>
<protein>
    <submittedName>
        <fullName evidence="4">Enoyl-CoA hydratase/carnithine racemase</fullName>
    </submittedName>
</protein>
<dbReference type="GO" id="GO:0016836">
    <property type="term" value="F:hydro-lyase activity"/>
    <property type="evidence" value="ECO:0007669"/>
    <property type="project" value="UniProtKB-ARBA"/>
</dbReference>
<comment type="caution">
    <text evidence="4">The sequence shown here is derived from an EMBL/GenBank/DDBJ whole genome shotgun (WGS) entry which is preliminary data.</text>
</comment>
<dbReference type="RefSeq" id="WP_184527748.1">
    <property type="nucleotide sequence ID" value="NZ_JACHGK010000012.1"/>
</dbReference>
<dbReference type="FunFam" id="3.90.226.10:FF:000009">
    <property type="entry name" value="Carnitinyl-CoA dehydratase"/>
    <property type="match status" value="1"/>
</dbReference>
<evidence type="ECO:0000313" key="5">
    <source>
        <dbReference type="Proteomes" id="UP000531594"/>
    </source>
</evidence>
<dbReference type="EMBL" id="JACHGK010000012">
    <property type="protein sequence ID" value="MBB6446601.1"/>
    <property type="molecule type" value="Genomic_DNA"/>
</dbReference>
<comment type="similarity">
    <text evidence="1 3">Belongs to the enoyl-CoA hydratase/isomerase family.</text>
</comment>
<dbReference type="PANTHER" id="PTHR11941:SF54">
    <property type="entry name" value="ENOYL-COA HYDRATASE, MITOCHONDRIAL"/>
    <property type="match status" value="1"/>
</dbReference>
<dbReference type="SUPFAM" id="SSF52096">
    <property type="entry name" value="ClpP/crotonase"/>
    <property type="match status" value="1"/>
</dbReference>
<dbReference type="InterPro" id="IPR029045">
    <property type="entry name" value="ClpP/crotonase-like_dom_sf"/>
</dbReference>
<proteinExistence type="inferred from homology"/>
<dbReference type="CDD" id="cd06558">
    <property type="entry name" value="crotonase-like"/>
    <property type="match status" value="1"/>
</dbReference>
<gene>
    <name evidence="4" type="ORF">HNR53_003261</name>
</gene>
<dbReference type="Gene3D" id="1.10.12.10">
    <property type="entry name" value="Lyase 2-enoyl-coa Hydratase, Chain A, domain 2"/>
    <property type="match status" value="1"/>
</dbReference>
<dbReference type="Pfam" id="PF00378">
    <property type="entry name" value="ECH_1"/>
    <property type="match status" value="1"/>
</dbReference>